<dbReference type="Pfam" id="PF04024">
    <property type="entry name" value="PspC"/>
    <property type="match status" value="1"/>
</dbReference>
<feature type="region of interest" description="Disordered" evidence="1">
    <location>
        <begin position="121"/>
        <end position="170"/>
    </location>
</feature>
<gene>
    <name evidence="4" type="ORF">MNBD_ACTINO02-2127</name>
</gene>
<feature type="transmembrane region" description="Helical" evidence="2">
    <location>
        <begin position="270"/>
        <end position="288"/>
    </location>
</feature>
<feature type="compositionally biased region" description="Acidic residues" evidence="1">
    <location>
        <begin position="141"/>
        <end position="157"/>
    </location>
</feature>
<proteinExistence type="predicted"/>
<organism evidence="4">
    <name type="scientific">hydrothermal vent metagenome</name>
    <dbReference type="NCBI Taxonomy" id="652676"/>
    <lineage>
        <taxon>unclassified sequences</taxon>
        <taxon>metagenomes</taxon>
        <taxon>ecological metagenomes</taxon>
    </lineage>
</organism>
<evidence type="ECO:0000259" key="3">
    <source>
        <dbReference type="Pfam" id="PF04024"/>
    </source>
</evidence>
<sequence length="447" mass="46789">MWERPVNRKLVAGVASGISEGLGIAKIWVRAAFVILAFAAGVGFILYGIGWLVMPRQGAVDSIADRIVDRANEPKEWVSIGLVALGVLLLAGNLDLVSSDVIFAGGLIAIGLVLYTNNARDDTEPSPSGGSPPDVTTSPDPGEDTGEQPGSLDDDAPVEAGASSSFVDTDPDQVVHHNVVPAGSVSESIGVGTAVADGRTKQHAARSERRHRRRSVLPRLTFGALLLALGGLGMYHASGGFVKDVDYVATALGIVGFGVLVSSVWGRARWLVPIGILLMPVVLIVNLMQVSVIGRWGNFSEEVQDVGSLNESYRYGGGDVTVQLSDALWASLESDVSADVALGMGSLTLFVPAGVNIVVASDIGLGTFETRRFSVDVPGAIYSTGDTDIGHPSPEHLSVRVVAGGQQIYRQAGFPGPTLTLNVDLGLGNVSIYQTDTRGRDKQVGDE</sequence>
<keyword evidence="2" id="KW-0472">Membrane</keyword>
<accession>A0A3B0SJ81</accession>
<evidence type="ECO:0000256" key="2">
    <source>
        <dbReference type="SAM" id="Phobius"/>
    </source>
</evidence>
<evidence type="ECO:0000313" key="4">
    <source>
        <dbReference type="EMBL" id="VAW04460.1"/>
    </source>
</evidence>
<feature type="compositionally biased region" description="Polar residues" evidence="1">
    <location>
        <begin position="125"/>
        <end position="139"/>
    </location>
</feature>
<feature type="domain" description="Phage shock protein PspC N-terminal" evidence="3">
    <location>
        <begin position="4"/>
        <end position="56"/>
    </location>
</feature>
<name>A0A3B0SJ81_9ZZZZ</name>
<feature type="transmembrane region" description="Helical" evidence="2">
    <location>
        <begin position="216"/>
        <end position="235"/>
    </location>
</feature>
<keyword evidence="2" id="KW-1133">Transmembrane helix</keyword>
<dbReference type="InterPro" id="IPR007168">
    <property type="entry name" value="Phageshock_PspC_N"/>
</dbReference>
<keyword evidence="2" id="KW-0812">Transmembrane</keyword>
<feature type="transmembrane region" description="Helical" evidence="2">
    <location>
        <begin position="247"/>
        <end position="265"/>
    </location>
</feature>
<dbReference type="EMBL" id="UOEK01000289">
    <property type="protein sequence ID" value="VAW04460.1"/>
    <property type="molecule type" value="Genomic_DNA"/>
</dbReference>
<dbReference type="AlphaFoldDB" id="A0A3B0SJ81"/>
<feature type="transmembrane region" description="Helical" evidence="2">
    <location>
        <begin position="33"/>
        <end position="53"/>
    </location>
</feature>
<feature type="transmembrane region" description="Helical" evidence="2">
    <location>
        <begin position="97"/>
        <end position="115"/>
    </location>
</feature>
<protein>
    <recommendedName>
        <fullName evidence="3">Phage shock protein PspC N-terminal domain-containing protein</fullName>
    </recommendedName>
</protein>
<evidence type="ECO:0000256" key="1">
    <source>
        <dbReference type="SAM" id="MobiDB-lite"/>
    </source>
</evidence>
<reference evidence="4" key="1">
    <citation type="submission" date="2018-06" db="EMBL/GenBank/DDBJ databases">
        <authorList>
            <person name="Zhirakovskaya E."/>
        </authorList>
    </citation>
    <scope>NUCLEOTIDE SEQUENCE</scope>
</reference>